<sequence>MRASNGGAPVVRRVLRPHAVVDALRRPDIVEQEVHPRLLLLQILLQPGHVALEAPPRRRVPLLLLLGQLEELRTYALQLPYHPHRHAMVHQLEDAPLPASIGDGAGCAALVVVSEVDHRDLQGRPTVRGDARLLVLRPHELRRDVVDGQAQGRDGLHTLHHLHCCEDVFLCLLNGKVVGEEGFEPSTPWFVATCFNPLSYRPHPASTGFVPGSTLKKEPFISSVISFRVKKM</sequence>
<evidence type="ECO:0000313" key="1">
    <source>
        <dbReference type="EMBL" id="RRT48713.1"/>
    </source>
</evidence>
<organism evidence="1 2">
    <name type="scientific">Ensete ventricosum</name>
    <name type="common">Abyssinian banana</name>
    <name type="synonym">Musa ensete</name>
    <dbReference type="NCBI Taxonomy" id="4639"/>
    <lineage>
        <taxon>Eukaryota</taxon>
        <taxon>Viridiplantae</taxon>
        <taxon>Streptophyta</taxon>
        <taxon>Embryophyta</taxon>
        <taxon>Tracheophyta</taxon>
        <taxon>Spermatophyta</taxon>
        <taxon>Magnoliopsida</taxon>
        <taxon>Liliopsida</taxon>
        <taxon>Zingiberales</taxon>
        <taxon>Musaceae</taxon>
        <taxon>Ensete</taxon>
    </lineage>
</organism>
<protein>
    <submittedName>
        <fullName evidence="1">Uncharacterized protein</fullName>
    </submittedName>
</protein>
<dbReference type="EMBL" id="AMZH03013777">
    <property type="protein sequence ID" value="RRT48713.1"/>
    <property type="molecule type" value="Genomic_DNA"/>
</dbReference>
<proteinExistence type="predicted"/>
<comment type="caution">
    <text evidence="1">The sequence shown here is derived from an EMBL/GenBank/DDBJ whole genome shotgun (WGS) entry which is preliminary data.</text>
</comment>
<accession>A0A426YAD4</accession>
<name>A0A426YAD4_ENSVE</name>
<evidence type="ECO:0000313" key="2">
    <source>
        <dbReference type="Proteomes" id="UP000287651"/>
    </source>
</evidence>
<dbReference type="Proteomes" id="UP000287651">
    <property type="component" value="Unassembled WGS sequence"/>
</dbReference>
<reference evidence="1 2" key="1">
    <citation type="journal article" date="2014" name="Agronomy (Basel)">
        <title>A Draft Genome Sequence for Ensete ventricosum, the Drought-Tolerant Tree Against Hunger.</title>
        <authorList>
            <person name="Harrison J."/>
            <person name="Moore K.A."/>
            <person name="Paszkiewicz K."/>
            <person name="Jones T."/>
            <person name="Grant M."/>
            <person name="Ambacheew D."/>
            <person name="Muzemil S."/>
            <person name="Studholme D.J."/>
        </authorList>
    </citation>
    <scope>NUCLEOTIDE SEQUENCE [LARGE SCALE GENOMIC DNA]</scope>
</reference>
<dbReference type="AlphaFoldDB" id="A0A426YAD4"/>
<gene>
    <name evidence="1" type="ORF">B296_00052893</name>
</gene>